<protein>
    <recommendedName>
        <fullName evidence="4">Transmembrane protein</fullName>
    </recommendedName>
</protein>
<evidence type="ECO:0000313" key="2">
    <source>
        <dbReference type="EMBL" id="CAJ0798192.1"/>
    </source>
</evidence>
<evidence type="ECO:0008006" key="4">
    <source>
        <dbReference type="Google" id="ProtNLM"/>
    </source>
</evidence>
<feature type="region of interest" description="Disordered" evidence="1">
    <location>
        <begin position="112"/>
        <end position="134"/>
    </location>
</feature>
<feature type="compositionally biased region" description="Low complexity" evidence="1">
    <location>
        <begin position="32"/>
        <end position="47"/>
    </location>
</feature>
<evidence type="ECO:0000256" key="1">
    <source>
        <dbReference type="SAM" id="MobiDB-lite"/>
    </source>
</evidence>
<dbReference type="EMBL" id="CATZBU010000007">
    <property type="protein sequence ID" value="CAJ0798192.1"/>
    <property type="molecule type" value="Genomic_DNA"/>
</dbReference>
<sequence length="248" mass="25665">MESPNFIIDGHLSLPGLVRMPPPYGPPDDGAQRSTAAQASASADPAAKTCGEAGTAPRGQWRHPVTALSIGTACTLAAALLGWQTGQHRQPAVEFDQPPVAVIAQPTALPVPRDDVPAAPAASVETHEAAESAESAKSAAMTAAATAVARAPDMAFDETEVPAPVIAAASPAMTRLPVKPMRPRALVRAVEPARTPPELERAPTLHDDASADIETKLATAYIAPIASDYAAPGTPVRIELQRHARLTD</sequence>
<dbReference type="Proteomes" id="UP001189813">
    <property type="component" value="Unassembled WGS sequence"/>
</dbReference>
<evidence type="ECO:0000313" key="3">
    <source>
        <dbReference type="Proteomes" id="UP001189813"/>
    </source>
</evidence>
<reference evidence="2 3" key="1">
    <citation type="submission" date="2023-07" db="EMBL/GenBank/DDBJ databases">
        <authorList>
            <person name="Peeters C."/>
        </authorList>
    </citation>
    <scope>NUCLEOTIDE SEQUENCE [LARGE SCALE GENOMIC DNA]</scope>
    <source>
        <strain evidence="2 3">LMG 19083</strain>
    </source>
</reference>
<organism evidence="2 3">
    <name type="scientific">Ralstonia psammae</name>
    <dbReference type="NCBI Taxonomy" id="3058598"/>
    <lineage>
        <taxon>Bacteria</taxon>
        <taxon>Pseudomonadati</taxon>
        <taxon>Pseudomonadota</taxon>
        <taxon>Betaproteobacteria</taxon>
        <taxon>Burkholderiales</taxon>
        <taxon>Burkholderiaceae</taxon>
        <taxon>Ralstonia</taxon>
    </lineage>
</organism>
<gene>
    <name evidence="2" type="ORF">LMG19083_03119</name>
</gene>
<accession>A0ABN9J192</accession>
<proteinExistence type="predicted"/>
<keyword evidence="3" id="KW-1185">Reference proteome</keyword>
<comment type="caution">
    <text evidence="2">The sequence shown here is derived from an EMBL/GenBank/DDBJ whole genome shotgun (WGS) entry which is preliminary data.</text>
</comment>
<dbReference type="RefSeq" id="WP_316666658.1">
    <property type="nucleotide sequence ID" value="NZ_CATZBU010000007.1"/>
</dbReference>
<feature type="region of interest" description="Disordered" evidence="1">
    <location>
        <begin position="18"/>
        <end position="59"/>
    </location>
</feature>
<name>A0ABN9J192_9RALS</name>